<dbReference type="SUPFAM" id="SSF51735">
    <property type="entry name" value="NAD(P)-binding Rossmann-fold domains"/>
    <property type="match status" value="1"/>
</dbReference>
<gene>
    <name evidence="4" type="ORF">KM029_19530</name>
</gene>
<dbReference type="InterPro" id="IPR018931">
    <property type="entry name" value="DUF2520"/>
</dbReference>
<dbReference type="PANTHER" id="PTHR40459:SF1">
    <property type="entry name" value="CONSERVED HYPOTHETICAL ALANINE AND LEUCINE RICH PROTEIN"/>
    <property type="match status" value="1"/>
</dbReference>
<dbReference type="InterPro" id="IPR008927">
    <property type="entry name" value="6-PGluconate_DH-like_C_sf"/>
</dbReference>
<keyword evidence="1" id="KW-0175">Coiled coil</keyword>
<evidence type="ECO:0000313" key="4">
    <source>
        <dbReference type="EMBL" id="QWG09874.1"/>
    </source>
</evidence>
<evidence type="ECO:0000256" key="1">
    <source>
        <dbReference type="SAM" id="Coils"/>
    </source>
</evidence>
<proteinExistence type="predicted"/>
<protein>
    <submittedName>
        <fullName evidence="4">DUF2520 domain-containing protein</fullName>
    </submittedName>
</protein>
<dbReference type="RefSeq" id="WP_144076536.1">
    <property type="nucleotide sequence ID" value="NZ_CP076129.1"/>
</dbReference>
<feature type="domain" description="Putative oxidoreductase/dehydrogenase Rossmann-like" evidence="2">
    <location>
        <begin position="3"/>
        <end position="103"/>
    </location>
</feature>
<sequence>MKRVTLIGAGKVATHLGTALEDNGIIIQEVFSRDIKKARNLARRFYDARPTDSLNFKSSFSEIFIIAVSDSAISDVAEQIVLPNHNAILAHTSGATPLESLAGSTLYTGIFYPLQTFSFDKPVDFSQIPICIDATAKGALDRLAELAHRLTPKVFHLTNEERKKLHISAVFACNFTNYLMEVSSQMADEAGMAFQDLKHLVDETVEKAFSLNTPIDGQTGPAIRKDNKTIKRHQESLNTTHPNFLPIYQVMTDAIQGKVGQYKTAHEVEIDRLEKERLLIEEQIEKERAASGLSQEDEDYLS</sequence>
<dbReference type="InterPro" id="IPR036291">
    <property type="entry name" value="NAD(P)-bd_dom_sf"/>
</dbReference>
<keyword evidence="5" id="KW-1185">Reference proteome</keyword>
<dbReference type="Gene3D" id="3.40.50.720">
    <property type="entry name" value="NAD(P)-binding Rossmann-like Domain"/>
    <property type="match status" value="1"/>
</dbReference>
<name>A0ABX8H2I0_9BACT</name>
<feature type="coiled-coil region" evidence="1">
    <location>
        <begin position="263"/>
        <end position="290"/>
    </location>
</feature>
<dbReference type="Pfam" id="PF10728">
    <property type="entry name" value="DUF2520"/>
    <property type="match status" value="1"/>
</dbReference>
<dbReference type="Pfam" id="PF10727">
    <property type="entry name" value="Rossmann-like"/>
    <property type="match status" value="1"/>
</dbReference>
<dbReference type="PANTHER" id="PTHR40459">
    <property type="entry name" value="CONSERVED HYPOTHETICAL ALANINE AND LEUCINE RICH PROTEIN"/>
    <property type="match status" value="1"/>
</dbReference>
<accession>A0ABX8H2I0</accession>
<evidence type="ECO:0000259" key="3">
    <source>
        <dbReference type="Pfam" id="PF10728"/>
    </source>
</evidence>
<dbReference type="Gene3D" id="1.10.1040.20">
    <property type="entry name" value="ProC-like, C-terminal domain"/>
    <property type="match status" value="1"/>
</dbReference>
<evidence type="ECO:0000313" key="5">
    <source>
        <dbReference type="Proteomes" id="UP000682802"/>
    </source>
</evidence>
<dbReference type="SUPFAM" id="SSF48179">
    <property type="entry name" value="6-phosphogluconate dehydrogenase C-terminal domain-like"/>
    <property type="match status" value="1"/>
</dbReference>
<evidence type="ECO:0000259" key="2">
    <source>
        <dbReference type="Pfam" id="PF10727"/>
    </source>
</evidence>
<dbReference type="EMBL" id="CP076129">
    <property type="protein sequence ID" value="QWG09874.1"/>
    <property type="molecule type" value="Genomic_DNA"/>
</dbReference>
<dbReference type="Proteomes" id="UP000682802">
    <property type="component" value="Chromosome 2"/>
</dbReference>
<organism evidence="4 5">
    <name type="scientific">Flammeovirga kamogawensis</name>
    <dbReference type="NCBI Taxonomy" id="373891"/>
    <lineage>
        <taxon>Bacteria</taxon>
        <taxon>Pseudomonadati</taxon>
        <taxon>Bacteroidota</taxon>
        <taxon>Cytophagia</taxon>
        <taxon>Cytophagales</taxon>
        <taxon>Flammeovirgaceae</taxon>
        <taxon>Flammeovirga</taxon>
    </lineage>
</organism>
<reference evidence="4 5" key="1">
    <citation type="submission" date="2021-05" db="EMBL/GenBank/DDBJ databases">
        <title>Comparative genomic studies on the polysaccharide-degrading batcterial strains of the Flammeovirga genus.</title>
        <authorList>
            <person name="Zewei F."/>
            <person name="Zheng Z."/>
            <person name="Yu L."/>
            <person name="Ruyue G."/>
            <person name="Yanhong M."/>
            <person name="Yuanyuan C."/>
            <person name="Jingyan G."/>
            <person name="Wenjun H."/>
        </authorList>
    </citation>
    <scope>NUCLEOTIDE SEQUENCE [LARGE SCALE GENOMIC DNA]</scope>
    <source>
        <strain evidence="4 5">YS10</strain>
    </source>
</reference>
<feature type="domain" description="DUF2520" evidence="3">
    <location>
        <begin position="128"/>
        <end position="254"/>
    </location>
</feature>
<dbReference type="InterPro" id="IPR019665">
    <property type="entry name" value="OxRdtase/DH_put_Rossmann_dom"/>
</dbReference>
<dbReference type="InterPro" id="IPR037108">
    <property type="entry name" value="TM1727-like_C_sf"/>
</dbReference>